<comment type="caution">
    <text evidence="1">The sequence shown here is derived from an EMBL/GenBank/DDBJ whole genome shotgun (WGS) entry which is preliminary data.</text>
</comment>
<feature type="non-terminal residue" evidence="1">
    <location>
        <position position="73"/>
    </location>
</feature>
<protein>
    <recommendedName>
        <fullName evidence="3">Pentatricopeptide repeat-containing protein</fullName>
    </recommendedName>
</protein>
<evidence type="ECO:0000313" key="2">
    <source>
        <dbReference type="Proteomes" id="UP000095767"/>
    </source>
</evidence>
<dbReference type="EMBL" id="LWDX02031866">
    <property type="protein sequence ID" value="OEL27699.1"/>
    <property type="molecule type" value="Genomic_DNA"/>
</dbReference>
<proteinExistence type="predicted"/>
<evidence type="ECO:0000313" key="1">
    <source>
        <dbReference type="EMBL" id="OEL27699.1"/>
    </source>
</evidence>
<accession>A0A1E5VRG0</accession>
<keyword evidence="2" id="KW-1185">Reference proteome</keyword>
<organism evidence="1 2">
    <name type="scientific">Dichanthelium oligosanthes</name>
    <dbReference type="NCBI Taxonomy" id="888268"/>
    <lineage>
        <taxon>Eukaryota</taxon>
        <taxon>Viridiplantae</taxon>
        <taxon>Streptophyta</taxon>
        <taxon>Embryophyta</taxon>
        <taxon>Tracheophyta</taxon>
        <taxon>Spermatophyta</taxon>
        <taxon>Magnoliopsida</taxon>
        <taxon>Liliopsida</taxon>
        <taxon>Poales</taxon>
        <taxon>Poaceae</taxon>
        <taxon>PACMAD clade</taxon>
        <taxon>Panicoideae</taxon>
        <taxon>Panicodae</taxon>
        <taxon>Paniceae</taxon>
        <taxon>Dichantheliinae</taxon>
        <taxon>Dichanthelium</taxon>
    </lineage>
</organism>
<dbReference type="Proteomes" id="UP000095767">
    <property type="component" value="Unassembled WGS sequence"/>
</dbReference>
<sequence>MFCQMKKVLAPDYATLCTILPSFVKNGLMEEALHAVKEYTFKPDSNMGKSSFHSLMEGILKKAGVEKSIEFAE</sequence>
<dbReference type="AlphaFoldDB" id="A0A1E5VRG0"/>
<evidence type="ECO:0008006" key="3">
    <source>
        <dbReference type="Google" id="ProtNLM"/>
    </source>
</evidence>
<gene>
    <name evidence="1" type="ORF">BAE44_0011282</name>
</gene>
<reference evidence="1 2" key="1">
    <citation type="submission" date="2016-09" db="EMBL/GenBank/DDBJ databases">
        <title>The draft genome of Dichanthelium oligosanthes: A C3 panicoid grass species.</title>
        <authorList>
            <person name="Studer A.J."/>
            <person name="Schnable J.C."/>
            <person name="Brutnell T.P."/>
        </authorList>
    </citation>
    <scope>NUCLEOTIDE SEQUENCE [LARGE SCALE GENOMIC DNA]</scope>
    <source>
        <strain evidence="2">cv. Kellogg 1175</strain>
        <tissue evidence="1">Leaf</tissue>
    </source>
</reference>
<name>A0A1E5VRG0_9POAL</name>
<dbReference type="STRING" id="888268.A0A1E5VRG0"/>